<protein>
    <submittedName>
        <fullName evidence="1">Uncharacterized protein</fullName>
    </submittedName>
</protein>
<sequence>MLMESMGREDLDDPEFRDARTEVLKEVAEVKCEDREPLQVPESEGEPGRWCRT</sequence>
<dbReference type="RefSeq" id="WP_388348796.1">
    <property type="nucleotide sequence ID" value="NZ_JBIAFJ010000017.1"/>
</dbReference>
<comment type="caution">
    <text evidence="1">The sequence shown here is derived from an EMBL/GenBank/DDBJ whole genome shotgun (WGS) entry which is preliminary data.</text>
</comment>
<evidence type="ECO:0000313" key="1">
    <source>
        <dbReference type="EMBL" id="MFE9171715.1"/>
    </source>
</evidence>
<keyword evidence="2" id="KW-1185">Reference proteome</keyword>
<name>A0ABW6KZ65_9ACTN</name>
<dbReference type="EMBL" id="JBIAFJ010000017">
    <property type="protein sequence ID" value="MFE9171715.1"/>
    <property type="molecule type" value="Genomic_DNA"/>
</dbReference>
<reference evidence="1 2" key="1">
    <citation type="submission" date="2024-10" db="EMBL/GenBank/DDBJ databases">
        <title>The Natural Products Discovery Center: Release of the First 8490 Sequenced Strains for Exploring Actinobacteria Biosynthetic Diversity.</title>
        <authorList>
            <person name="Kalkreuter E."/>
            <person name="Kautsar S.A."/>
            <person name="Yang D."/>
            <person name="Bader C.D."/>
            <person name="Teijaro C.N."/>
            <person name="Fluegel L."/>
            <person name="Davis C.M."/>
            <person name="Simpson J.R."/>
            <person name="Lauterbach L."/>
            <person name="Steele A.D."/>
            <person name="Gui C."/>
            <person name="Meng S."/>
            <person name="Li G."/>
            <person name="Viehrig K."/>
            <person name="Ye F."/>
            <person name="Su P."/>
            <person name="Kiefer A.F."/>
            <person name="Nichols A."/>
            <person name="Cepeda A.J."/>
            <person name="Yan W."/>
            <person name="Fan B."/>
            <person name="Jiang Y."/>
            <person name="Adhikari A."/>
            <person name="Zheng C.-J."/>
            <person name="Schuster L."/>
            <person name="Cowan T.M."/>
            <person name="Smanski M.J."/>
            <person name="Chevrette M.G."/>
            <person name="De Carvalho L.P.S."/>
            <person name="Shen B."/>
        </authorList>
    </citation>
    <scope>NUCLEOTIDE SEQUENCE [LARGE SCALE GENOMIC DNA]</scope>
    <source>
        <strain evidence="1 2">NPDC007147</strain>
    </source>
</reference>
<proteinExistence type="predicted"/>
<dbReference type="Proteomes" id="UP001601197">
    <property type="component" value="Unassembled WGS sequence"/>
</dbReference>
<evidence type="ECO:0000313" key="2">
    <source>
        <dbReference type="Proteomes" id="UP001601197"/>
    </source>
</evidence>
<gene>
    <name evidence="1" type="ORF">ACFYNZ_19780</name>
</gene>
<organism evidence="1 2">
    <name type="scientific">Streptomyces kebangsaanensis</name>
    <dbReference type="NCBI Taxonomy" id="864058"/>
    <lineage>
        <taxon>Bacteria</taxon>
        <taxon>Bacillati</taxon>
        <taxon>Actinomycetota</taxon>
        <taxon>Actinomycetes</taxon>
        <taxon>Kitasatosporales</taxon>
        <taxon>Streptomycetaceae</taxon>
        <taxon>Streptomyces</taxon>
    </lineage>
</organism>
<accession>A0ABW6KZ65</accession>